<dbReference type="GO" id="GO:0004519">
    <property type="term" value="F:endonuclease activity"/>
    <property type="evidence" value="ECO:0007669"/>
    <property type="project" value="UniProtKB-KW"/>
</dbReference>
<proteinExistence type="predicted"/>
<reference evidence="2 3" key="1">
    <citation type="submission" date="2016-10" db="EMBL/GenBank/DDBJ databases">
        <authorList>
            <person name="de Groot N.N."/>
        </authorList>
    </citation>
    <scope>NUCLEOTIDE SEQUENCE [LARGE SCALE GENOMIC DNA]</scope>
    <source>
        <strain evidence="2 3">CPCC 100156</strain>
    </source>
</reference>
<feature type="domain" description="TNase-like" evidence="1">
    <location>
        <begin position="59"/>
        <end position="169"/>
    </location>
</feature>
<dbReference type="SMART" id="SM00318">
    <property type="entry name" value="SNc"/>
    <property type="match status" value="1"/>
</dbReference>
<dbReference type="InterPro" id="IPR016071">
    <property type="entry name" value="Staphylococal_nuclease_OB-fold"/>
</dbReference>
<gene>
    <name evidence="2" type="ORF">SAMN04487779_10011161</name>
</gene>
<keyword evidence="2" id="KW-0255">Endonuclease</keyword>
<dbReference type="Proteomes" id="UP000198925">
    <property type="component" value="Unassembled WGS sequence"/>
</dbReference>
<dbReference type="AlphaFoldDB" id="A0A1G6MBG5"/>
<organism evidence="2 3">
    <name type="scientific">Belnapia rosea</name>
    <dbReference type="NCBI Taxonomy" id="938405"/>
    <lineage>
        <taxon>Bacteria</taxon>
        <taxon>Pseudomonadati</taxon>
        <taxon>Pseudomonadota</taxon>
        <taxon>Alphaproteobacteria</taxon>
        <taxon>Acetobacterales</taxon>
        <taxon>Roseomonadaceae</taxon>
        <taxon>Belnapia</taxon>
    </lineage>
</organism>
<dbReference type="InterPro" id="IPR035437">
    <property type="entry name" value="SNase_OB-fold_sf"/>
</dbReference>
<dbReference type="Gene3D" id="2.40.50.90">
    <property type="match status" value="1"/>
</dbReference>
<accession>A0A1G6MBG5</accession>
<protein>
    <submittedName>
        <fullName evidence="2">Endonuclease YncB, thermonuclease family</fullName>
    </submittedName>
</protein>
<dbReference type="RefSeq" id="WP_090561990.1">
    <property type="nucleotide sequence ID" value="NZ_FMXZ01000003.1"/>
</dbReference>
<keyword evidence="3" id="KW-1185">Reference proteome</keyword>
<keyword evidence="2" id="KW-0540">Nuclease</keyword>
<sequence length="181" mass="18824">MRQRRIFRPAPAPRRWGAFALGCGLLGAAALLAVAVPRDLLGSAAPEQRWSAAAPEVMVLDGDALRLGDRVLRLAGLSVPARGAARCGAEDCAAAAADALAHLVRGRAVDCVLHGRDRHGRALGTCEAGEAGLNQALVEAGWALAEPGAMALQPAEAVARRAGRGLWSTDGPSAESWRNRR</sequence>
<dbReference type="EMBL" id="FMZX01000001">
    <property type="protein sequence ID" value="SDC52853.1"/>
    <property type="molecule type" value="Genomic_DNA"/>
</dbReference>
<evidence type="ECO:0000313" key="3">
    <source>
        <dbReference type="Proteomes" id="UP000198925"/>
    </source>
</evidence>
<dbReference type="Pfam" id="PF00565">
    <property type="entry name" value="SNase"/>
    <property type="match status" value="1"/>
</dbReference>
<evidence type="ECO:0000259" key="1">
    <source>
        <dbReference type="PROSITE" id="PS50830"/>
    </source>
</evidence>
<evidence type="ECO:0000313" key="2">
    <source>
        <dbReference type="EMBL" id="SDC52853.1"/>
    </source>
</evidence>
<name>A0A1G6MBG5_9PROT</name>
<dbReference type="PROSITE" id="PS50830">
    <property type="entry name" value="TNASE_3"/>
    <property type="match status" value="1"/>
</dbReference>
<dbReference type="STRING" id="938405.SAMN02927895_01538"/>
<keyword evidence="2" id="KW-0378">Hydrolase</keyword>
<dbReference type="SUPFAM" id="SSF50199">
    <property type="entry name" value="Staphylococcal nuclease"/>
    <property type="match status" value="1"/>
</dbReference>
<dbReference type="OrthoDB" id="9805504at2"/>